<organism evidence="2 3">
    <name type="scientific">Trachymyrmex cornetzi</name>
    <dbReference type="NCBI Taxonomy" id="471704"/>
    <lineage>
        <taxon>Eukaryota</taxon>
        <taxon>Metazoa</taxon>
        <taxon>Ecdysozoa</taxon>
        <taxon>Arthropoda</taxon>
        <taxon>Hexapoda</taxon>
        <taxon>Insecta</taxon>
        <taxon>Pterygota</taxon>
        <taxon>Neoptera</taxon>
        <taxon>Endopterygota</taxon>
        <taxon>Hymenoptera</taxon>
        <taxon>Apocrita</taxon>
        <taxon>Aculeata</taxon>
        <taxon>Formicoidea</taxon>
        <taxon>Formicidae</taxon>
        <taxon>Myrmicinae</taxon>
        <taxon>Trachymyrmex</taxon>
    </lineage>
</organism>
<evidence type="ECO:0008006" key="4">
    <source>
        <dbReference type="Google" id="ProtNLM"/>
    </source>
</evidence>
<protein>
    <recommendedName>
        <fullName evidence="4">CCHC-type domain-containing protein</fullName>
    </recommendedName>
</protein>
<sequence>MACNNFSEFAASKEDCSESVNSMNGNEKDMLTNLMAEATYYNKDSDSVSHRASSSYDESAINVPLHMVIDLERSMRKRSSQTEENGEYGVKTKVKANFPLSDTGKDISNFTDKECTRSAHESKTASSIRSTYKYSNNDIPPYAIYVYSDKPSSMHFSVLSRIISNSIKNDILLIKRLGAGKAIIEVRSAEAANRLLSNPVFEKNNLRAFIPSFKVLRAGIIRGIDQSISLECIKENISKTKILNIQRLNRRVTNNDKASYEPSRTICIKFAGQVLPAEVALFNALYKVDAFVPRVKICYVCYRVGHTGRNCKSPRPRCLFCGSPCEDEHSCPADKSRTTCINCSGEHLATSHTCSFIIRHKSIINLAAQENIPLIEARKIVSSHLPSSPTSQDTFFDFKSFPYLTSSPISSNYKHSSQTTSIPTSNRFQHFQPEDDGSPTRREFFLRIYPENMTIVGQYCISKNFDINLSHSLIKLQ</sequence>
<dbReference type="Proteomes" id="UP000078492">
    <property type="component" value="Unassembled WGS sequence"/>
</dbReference>
<evidence type="ECO:0000313" key="3">
    <source>
        <dbReference type="Proteomes" id="UP000078492"/>
    </source>
</evidence>
<evidence type="ECO:0000256" key="1">
    <source>
        <dbReference type="SAM" id="MobiDB-lite"/>
    </source>
</evidence>
<evidence type="ECO:0000313" key="2">
    <source>
        <dbReference type="EMBL" id="KYN10137.1"/>
    </source>
</evidence>
<feature type="region of interest" description="Disordered" evidence="1">
    <location>
        <begin position="415"/>
        <end position="438"/>
    </location>
</feature>
<proteinExistence type="predicted"/>
<keyword evidence="3" id="KW-1185">Reference proteome</keyword>
<reference evidence="2 3" key="1">
    <citation type="submission" date="2015-09" db="EMBL/GenBank/DDBJ databases">
        <title>Trachymyrmex cornetzi WGS genome.</title>
        <authorList>
            <person name="Nygaard S."/>
            <person name="Hu H."/>
            <person name="Boomsma J."/>
            <person name="Zhang G."/>
        </authorList>
    </citation>
    <scope>NUCLEOTIDE SEQUENCE [LARGE SCALE GENOMIC DNA]</scope>
    <source>
        <strain evidence="2">Tcor2-1</strain>
        <tissue evidence="2">Whole body</tissue>
    </source>
</reference>
<dbReference type="EMBL" id="KQ981039">
    <property type="protein sequence ID" value="KYN10137.1"/>
    <property type="molecule type" value="Genomic_DNA"/>
</dbReference>
<dbReference type="AlphaFoldDB" id="A0A151IT51"/>
<accession>A0A151IT51</accession>
<name>A0A151IT51_9HYME</name>
<feature type="compositionally biased region" description="Polar residues" evidence="1">
    <location>
        <begin position="415"/>
        <end position="429"/>
    </location>
</feature>
<dbReference type="STRING" id="471704.A0A151IT51"/>
<gene>
    <name evidence="2" type="ORF">ALC57_17732</name>
</gene>